<dbReference type="PANTHER" id="PTHR10344">
    <property type="entry name" value="THYMIDYLATE KINASE"/>
    <property type="match status" value="1"/>
</dbReference>
<dbReference type="PANTHER" id="PTHR10344:SF1">
    <property type="entry name" value="THYMIDYLATE KINASE"/>
    <property type="match status" value="1"/>
</dbReference>
<dbReference type="NCBIfam" id="TIGR00041">
    <property type="entry name" value="DTMP_kinase"/>
    <property type="match status" value="1"/>
</dbReference>
<protein>
    <recommendedName>
        <fullName evidence="4">Thymidylate kinase</fullName>
        <ecNumber evidence="3">2.7.4.9</ecNumber>
    </recommendedName>
</protein>
<reference evidence="13" key="1">
    <citation type="submission" date="2017-03" db="EMBL/GenBank/DDBJ databases">
        <title>Genomes of endolithic fungi from Antarctica.</title>
        <authorList>
            <person name="Coleine C."/>
            <person name="Masonjones S."/>
            <person name="Stajich J.E."/>
        </authorList>
    </citation>
    <scope>NUCLEOTIDE SEQUENCE [LARGE SCALE GENOMIC DNA]</scope>
    <source>
        <strain evidence="13">CCFEE 5527</strain>
    </source>
</reference>
<dbReference type="GO" id="GO:0004550">
    <property type="term" value="F:nucleoside diphosphate kinase activity"/>
    <property type="evidence" value="ECO:0007669"/>
    <property type="project" value="TreeGrafter"/>
</dbReference>
<dbReference type="AlphaFoldDB" id="A0A1V8TRC9"/>
<dbReference type="GO" id="GO:0006235">
    <property type="term" value="P:dTTP biosynthetic process"/>
    <property type="evidence" value="ECO:0007669"/>
    <property type="project" value="TreeGrafter"/>
</dbReference>
<comment type="caution">
    <text evidence="12">The sequence shown here is derived from an EMBL/GenBank/DDBJ whole genome shotgun (WGS) entry which is preliminary data.</text>
</comment>
<feature type="compositionally biased region" description="Polar residues" evidence="10">
    <location>
        <begin position="88"/>
        <end position="98"/>
    </location>
</feature>
<feature type="compositionally biased region" description="Polar residues" evidence="10">
    <location>
        <begin position="65"/>
        <end position="80"/>
    </location>
</feature>
<evidence type="ECO:0000256" key="4">
    <source>
        <dbReference type="ARBA" id="ARBA00017144"/>
    </source>
</evidence>
<evidence type="ECO:0000313" key="12">
    <source>
        <dbReference type="EMBL" id="OQO13885.1"/>
    </source>
</evidence>
<evidence type="ECO:0000256" key="6">
    <source>
        <dbReference type="ARBA" id="ARBA00022727"/>
    </source>
</evidence>
<dbReference type="GO" id="GO:0005524">
    <property type="term" value="F:ATP binding"/>
    <property type="evidence" value="ECO:0007669"/>
    <property type="project" value="UniProtKB-KW"/>
</dbReference>
<dbReference type="InterPro" id="IPR039430">
    <property type="entry name" value="Thymidylate_kin-like_dom"/>
</dbReference>
<dbReference type="InterPro" id="IPR018094">
    <property type="entry name" value="Thymidylate_kinase"/>
</dbReference>
<sequence>MASNGHPHIQTMAEHQNGNANEGVYELDSRSIRSTPSQLSLAITTPDNSAHPARDRVVSSYAPGFQNQNHDPMPSLQTPQEGPYRRQPSYNSLRSASYSHPPRGKLICLEGLDRSGKSTQCALLAERLRERGERVEHIRFPNRSTPIGQMINAYLAGESEVEDHVVHLLFSANRWEAANQIATWIANGVTVIVDRYYYSGCVYSAAKQIPGLGLEWARHPDVGLPRPDLCIFLDVSPETAAKRGGYGDEVYERTDMQIRVRELFEVLLGHPDEENDVVIVNADRDVADVERTIQKWVKLASERVDRQDLQLDAVKAW</sequence>
<dbReference type="GO" id="GO:0004798">
    <property type="term" value="F:dTMP kinase activity"/>
    <property type="evidence" value="ECO:0007669"/>
    <property type="project" value="UniProtKB-EC"/>
</dbReference>
<keyword evidence="9" id="KW-0067">ATP-binding</keyword>
<dbReference type="InterPro" id="IPR018095">
    <property type="entry name" value="Thymidylate_kin_CS"/>
</dbReference>
<accession>A0A1V8TRC9</accession>
<organism evidence="12 13">
    <name type="scientific">Cryoendolithus antarcticus</name>
    <dbReference type="NCBI Taxonomy" id="1507870"/>
    <lineage>
        <taxon>Eukaryota</taxon>
        <taxon>Fungi</taxon>
        <taxon>Dikarya</taxon>
        <taxon>Ascomycota</taxon>
        <taxon>Pezizomycotina</taxon>
        <taxon>Dothideomycetes</taxon>
        <taxon>Dothideomycetidae</taxon>
        <taxon>Cladosporiales</taxon>
        <taxon>Cladosporiaceae</taxon>
        <taxon>Cryoendolithus</taxon>
    </lineage>
</organism>
<name>A0A1V8TRC9_9PEZI</name>
<dbReference type="EC" id="2.7.4.9" evidence="3"/>
<dbReference type="GO" id="GO:0006233">
    <property type="term" value="P:dTDP biosynthetic process"/>
    <property type="evidence" value="ECO:0007669"/>
    <property type="project" value="InterPro"/>
</dbReference>
<evidence type="ECO:0000256" key="7">
    <source>
        <dbReference type="ARBA" id="ARBA00022741"/>
    </source>
</evidence>
<evidence type="ECO:0000256" key="10">
    <source>
        <dbReference type="SAM" id="MobiDB-lite"/>
    </source>
</evidence>
<evidence type="ECO:0000256" key="1">
    <source>
        <dbReference type="ARBA" id="ARBA00004992"/>
    </source>
</evidence>
<feature type="domain" description="Thymidylate kinase-like" evidence="11">
    <location>
        <begin position="109"/>
        <end position="293"/>
    </location>
</feature>
<dbReference type="EMBL" id="NAJO01000002">
    <property type="protein sequence ID" value="OQO13885.1"/>
    <property type="molecule type" value="Genomic_DNA"/>
</dbReference>
<keyword evidence="13" id="KW-1185">Reference proteome</keyword>
<gene>
    <name evidence="12" type="ORF">B0A48_00760</name>
</gene>
<keyword evidence="5" id="KW-0808">Transferase</keyword>
<dbReference type="PROSITE" id="PS01331">
    <property type="entry name" value="THYMIDYLATE_KINASE"/>
    <property type="match status" value="1"/>
</dbReference>
<evidence type="ECO:0000256" key="9">
    <source>
        <dbReference type="ARBA" id="ARBA00022840"/>
    </source>
</evidence>
<dbReference type="GO" id="GO:0005829">
    <property type="term" value="C:cytosol"/>
    <property type="evidence" value="ECO:0007669"/>
    <property type="project" value="TreeGrafter"/>
</dbReference>
<dbReference type="GO" id="GO:0006227">
    <property type="term" value="P:dUDP biosynthetic process"/>
    <property type="evidence" value="ECO:0007669"/>
    <property type="project" value="TreeGrafter"/>
</dbReference>
<dbReference type="FunFam" id="3.40.50.300:FF:000679">
    <property type="entry name" value="Thymidylate kinase"/>
    <property type="match status" value="1"/>
</dbReference>
<evidence type="ECO:0000256" key="3">
    <source>
        <dbReference type="ARBA" id="ARBA00012980"/>
    </source>
</evidence>
<evidence type="ECO:0000313" key="13">
    <source>
        <dbReference type="Proteomes" id="UP000192596"/>
    </source>
</evidence>
<dbReference type="InParanoid" id="A0A1V8TRC9"/>
<feature type="region of interest" description="Disordered" evidence="10">
    <location>
        <begin position="62"/>
        <end position="99"/>
    </location>
</feature>
<evidence type="ECO:0000256" key="8">
    <source>
        <dbReference type="ARBA" id="ARBA00022777"/>
    </source>
</evidence>
<keyword evidence="6" id="KW-0545">Nucleotide biosynthesis</keyword>
<evidence type="ECO:0000259" key="11">
    <source>
        <dbReference type="Pfam" id="PF02223"/>
    </source>
</evidence>
<dbReference type="GO" id="GO:0005634">
    <property type="term" value="C:nucleus"/>
    <property type="evidence" value="ECO:0007669"/>
    <property type="project" value="TreeGrafter"/>
</dbReference>
<evidence type="ECO:0000256" key="2">
    <source>
        <dbReference type="ARBA" id="ARBA00009776"/>
    </source>
</evidence>
<keyword evidence="8" id="KW-0418">Kinase</keyword>
<dbReference type="CDD" id="cd01672">
    <property type="entry name" value="TMPK"/>
    <property type="match status" value="1"/>
</dbReference>
<dbReference type="STRING" id="1507870.A0A1V8TRC9"/>
<dbReference type="SUPFAM" id="SSF52540">
    <property type="entry name" value="P-loop containing nucleoside triphosphate hydrolases"/>
    <property type="match status" value="1"/>
</dbReference>
<dbReference type="FunCoup" id="A0A1V8TRC9">
    <property type="interactions" value="1356"/>
</dbReference>
<dbReference type="HAMAP" id="MF_00165">
    <property type="entry name" value="Thymidylate_kinase"/>
    <property type="match status" value="1"/>
</dbReference>
<dbReference type="OrthoDB" id="425602at2759"/>
<dbReference type="Gene3D" id="3.40.50.300">
    <property type="entry name" value="P-loop containing nucleotide triphosphate hydrolases"/>
    <property type="match status" value="1"/>
</dbReference>
<keyword evidence="7" id="KW-0547">Nucleotide-binding</keyword>
<dbReference type="Proteomes" id="UP000192596">
    <property type="component" value="Unassembled WGS sequence"/>
</dbReference>
<comment type="pathway">
    <text evidence="1">Pyrimidine metabolism; dTTP biosynthesis.</text>
</comment>
<dbReference type="InterPro" id="IPR027417">
    <property type="entry name" value="P-loop_NTPase"/>
</dbReference>
<dbReference type="Pfam" id="PF02223">
    <property type="entry name" value="Thymidylate_kin"/>
    <property type="match status" value="1"/>
</dbReference>
<comment type="similarity">
    <text evidence="2">Belongs to the thymidylate kinase family.</text>
</comment>
<evidence type="ECO:0000256" key="5">
    <source>
        <dbReference type="ARBA" id="ARBA00022679"/>
    </source>
</evidence>
<proteinExistence type="inferred from homology"/>